<evidence type="ECO:0000313" key="7">
    <source>
        <dbReference type="Proteomes" id="UP000094291"/>
    </source>
</evidence>
<feature type="domain" description="D-isomer specific 2-hydroxyacid dehydrogenase NAD-binding" evidence="5">
    <location>
        <begin position="109"/>
        <end position="283"/>
    </location>
</feature>
<evidence type="ECO:0000256" key="2">
    <source>
        <dbReference type="ARBA" id="ARBA00023027"/>
    </source>
</evidence>
<dbReference type="RefSeq" id="WP_068997894.1">
    <property type="nucleotide sequence ID" value="NZ_MDTQ01000001.1"/>
</dbReference>
<gene>
    <name evidence="6" type="ORF">BFW38_07890</name>
</gene>
<accession>A0A1E2V8Z1</accession>
<proteinExistence type="inferred from homology"/>
<dbReference type="InterPro" id="IPR050223">
    <property type="entry name" value="D-isomer_2-hydroxyacid_DH"/>
</dbReference>
<dbReference type="InterPro" id="IPR036291">
    <property type="entry name" value="NAD(P)-bd_dom_sf"/>
</dbReference>
<feature type="domain" description="D-isomer specific 2-hydroxyacid dehydrogenase catalytic" evidence="4">
    <location>
        <begin position="37"/>
        <end position="312"/>
    </location>
</feature>
<dbReference type="OrthoDB" id="9805416at2"/>
<dbReference type="PANTHER" id="PTHR10996">
    <property type="entry name" value="2-HYDROXYACID DEHYDROGENASE-RELATED"/>
    <property type="match status" value="1"/>
</dbReference>
<dbReference type="Gene3D" id="3.40.50.720">
    <property type="entry name" value="NAD(P)-binding Rossmann-like Domain"/>
    <property type="match status" value="2"/>
</dbReference>
<dbReference type="STRING" id="197479.BFW38_07890"/>
<protein>
    <submittedName>
        <fullName evidence="6">Lactate dehydrogenase</fullName>
    </submittedName>
</protein>
<dbReference type="SUPFAM" id="SSF51735">
    <property type="entry name" value="NAD(P)-binding Rossmann-fold domains"/>
    <property type="match status" value="1"/>
</dbReference>
<dbReference type="GO" id="GO:0051287">
    <property type="term" value="F:NAD binding"/>
    <property type="evidence" value="ECO:0007669"/>
    <property type="project" value="InterPro"/>
</dbReference>
<dbReference type="InterPro" id="IPR029753">
    <property type="entry name" value="D-isomer_DH_CS"/>
</dbReference>
<sequence length="315" mass="33881">MKVLFAAPEDAWGGIFARYQAALPEFEWQALGHYDLTRLTGVDVLIPTMSPVPAEVLTTADRLQLIQQMGAGLEGVDIDAAKARGVAVANVPTDISGNADSVAELAIYQMLALIRQARHIPQLMQQRQLGQPLGGTLKGATIGLIGVGGIGQALARRLRAFEATLVGVKRHQDAALAETLGMAWCDEMSRLDELLAVSDFVVMSLPDVAETHHLMNAQTLAKMKPGSYLINVGRGGLVEPEALLQALRHGPLAGAGLDVFWEEPPDPEHPLFQENIVATPHIGGVTQLSINGIFAAVCDNLRRLQQGDKVLNRWC</sequence>
<reference evidence="6 7" key="1">
    <citation type="submission" date="2016-08" db="EMBL/GenBank/DDBJ databases">
        <authorList>
            <person name="Seilhamer J.J."/>
        </authorList>
    </citation>
    <scope>NUCLEOTIDE SEQUENCE [LARGE SCALE GENOMIC DNA]</scope>
    <source>
        <strain evidence="6 7">PH27A</strain>
    </source>
</reference>
<dbReference type="Pfam" id="PF00389">
    <property type="entry name" value="2-Hacid_dh"/>
    <property type="match status" value="1"/>
</dbReference>
<name>A0A1E2V8Z1_9GAMM</name>
<dbReference type="GO" id="GO:0005829">
    <property type="term" value="C:cytosol"/>
    <property type="evidence" value="ECO:0007669"/>
    <property type="project" value="TreeGrafter"/>
</dbReference>
<dbReference type="Pfam" id="PF02826">
    <property type="entry name" value="2-Hacid_dh_C"/>
    <property type="match status" value="1"/>
</dbReference>
<dbReference type="SUPFAM" id="SSF52283">
    <property type="entry name" value="Formate/glycerate dehydrogenase catalytic domain-like"/>
    <property type="match status" value="1"/>
</dbReference>
<dbReference type="Proteomes" id="UP000094291">
    <property type="component" value="Unassembled WGS sequence"/>
</dbReference>
<dbReference type="AlphaFoldDB" id="A0A1E2V8Z1"/>
<dbReference type="GO" id="GO:0030267">
    <property type="term" value="F:glyoxylate reductase (NADPH) activity"/>
    <property type="evidence" value="ECO:0007669"/>
    <property type="project" value="TreeGrafter"/>
</dbReference>
<keyword evidence="7" id="KW-1185">Reference proteome</keyword>
<dbReference type="PROSITE" id="PS00671">
    <property type="entry name" value="D_2_HYDROXYACID_DH_3"/>
    <property type="match status" value="1"/>
</dbReference>
<keyword evidence="1 3" id="KW-0560">Oxidoreductase</keyword>
<organism evidence="6 7">
    <name type="scientific">Terasakiispira papahanaumokuakeensis</name>
    <dbReference type="NCBI Taxonomy" id="197479"/>
    <lineage>
        <taxon>Bacteria</taxon>
        <taxon>Pseudomonadati</taxon>
        <taxon>Pseudomonadota</taxon>
        <taxon>Gammaproteobacteria</taxon>
        <taxon>Oceanospirillales</taxon>
        <taxon>Terasakiispira</taxon>
    </lineage>
</organism>
<dbReference type="PANTHER" id="PTHR10996:SF178">
    <property type="entry name" value="2-HYDROXYACID DEHYDROGENASE YGL185C-RELATED"/>
    <property type="match status" value="1"/>
</dbReference>
<dbReference type="InterPro" id="IPR006140">
    <property type="entry name" value="D-isomer_DH_NAD-bd"/>
</dbReference>
<evidence type="ECO:0000256" key="1">
    <source>
        <dbReference type="ARBA" id="ARBA00023002"/>
    </source>
</evidence>
<evidence type="ECO:0000313" key="6">
    <source>
        <dbReference type="EMBL" id="ODC03478.1"/>
    </source>
</evidence>
<dbReference type="GO" id="GO:0016618">
    <property type="term" value="F:hydroxypyruvate reductase [NAD(P)H] activity"/>
    <property type="evidence" value="ECO:0007669"/>
    <property type="project" value="TreeGrafter"/>
</dbReference>
<evidence type="ECO:0000259" key="4">
    <source>
        <dbReference type="Pfam" id="PF00389"/>
    </source>
</evidence>
<comment type="similarity">
    <text evidence="3">Belongs to the D-isomer specific 2-hydroxyacid dehydrogenase family.</text>
</comment>
<evidence type="ECO:0000256" key="3">
    <source>
        <dbReference type="RuleBase" id="RU003719"/>
    </source>
</evidence>
<dbReference type="CDD" id="cd12175">
    <property type="entry name" value="2-Hacid_dh_11"/>
    <property type="match status" value="1"/>
</dbReference>
<keyword evidence="2" id="KW-0520">NAD</keyword>
<comment type="caution">
    <text evidence="6">The sequence shown here is derived from an EMBL/GenBank/DDBJ whole genome shotgun (WGS) entry which is preliminary data.</text>
</comment>
<dbReference type="EMBL" id="MDTQ01000001">
    <property type="protein sequence ID" value="ODC03478.1"/>
    <property type="molecule type" value="Genomic_DNA"/>
</dbReference>
<evidence type="ECO:0000259" key="5">
    <source>
        <dbReference type="Pfam" id="PF02826"/>
    </source>
</evidence>
<dbReference type="InterPro" id="IPR006139">
    <property type="entry name" value="D-isomer_2_OHA_DH_cat_dom"/>
</dbReference>